<organism evidence="2 3">
    <name type="scientific">Candidatus Nomurabacteria bacterium RIFOXYA1_FULL_35_17</name>
    <dbReference type="NCBI Taxonomy" id="1801798"/>
    <lineage>
        <taxon>Bacteria</taxon>
        <taxon>Candidatus Nomuraibacteriota</taxon>
    </lineage>
</organism>
<comment type="caution">
    <text evidence="2">The sequence shown here is derived from an EMBL/GenBank/DDBJ whole genome shotgun (WGS) entry which is preliminary data.</text>
</comment>
<dbReference type="PANTHER" id="PTHR31513">
    <property type="entry name" value="EPHRIN TYPE-B RECEPTOR"/>
    <property type="match status" value="1"/>
</dbReference>
<evidence type="ECO:0000313" key="3">
    <source>
        <dbReference type="Proteomes" id="UP000179274"/>
    </source>
</evidence>
<dbReference type="EMBL" id="MFVW01000020">
    <property type="protein sequence ID" value="OGJ06325.1"/>
    <property type="molecule type" value="Genomic_DNA"/>
</dbReference>
<dbReference type="PANTHER" id="PTHR31513:SF2">
    <property type="entry name" value="MRAZ"/>
    <property type="match status" value="1"/>
</dbReference>
<dbReference type="InterPro" id="IPR013783">
    <property type="entry name" value="Ig-like_fold"/>
</dbReference>
<dbReference type="Gene3D" id="2.60.40.10">
    <property type="entry name" value="Immunoglobulins"/>
    <property type="match status" value="2"/>
</dbReference>
<dbReference type="Proteomes" id="UP000179274">
    <property type="component" value="Unassembled WGS sequence"/>
</dbReference>
<reference evidence="2 3" key="1">
    <citation type="journal article" date="2016" name="Nat. Commun.">
        <title>Thousands of microbial genomes shed light on interconnected biogeochemical processes in an aquifer system.</title>
        <authorList>
            <person name="Anantharaman K."/>
            <person name="Brown C.T."/>
            <person name="Hug L.A."/>
            <person name="Sharon I."/>
            <person name="Castelle C.J."/>
            <person name="Probst A.J."/>
            <person name="Thomas B.C."/>
            <person name="Singh A."/>
            <person name="Wilkins M.J."/>
            <person name="Karaoz U."/>
            <person name="Brodie E.L."/>
            <person name="Williams K.H."/>
            <person name="Hubbard S.S."/>
            <person name="Banfield J.F."/>
        </authorList>
    </citation>
    <scope>NUCLEOTIDE SEQUENCE [LARGE SCALE GENOMIC DNA]</scope>
</reference>
<feature type="domain" description="Pesticidal crystal protein Cry22Aa Ig-like" evidence="1">
    <location>
        <begin position="515"/>
        <end position="584"/>
    </location>
</feature>
<evidence type="ECO:0000259" key="1">
    <source>
        <dbReference type="Pfam" id="PF16403"/>
    </source>
</evidence>
<gene>
    <name evidence="2" type="ORF">A2192_01580</name>
</gene>
<protein>
    <recommendedName>
        <fullName evidence="1">Pesticidal crystal protein Cry22Aa Ig-like domain-containing protein</fullName>
    </recommendedName>
</protein>
<name>A0A1F6YJ04_9BACT</name>
<feature type="domain" description="Pesticidal crystal protein Cry22Aa Ig-like" evidence="1">
    <location>
        <begin position="432"/>
        <end position="501"/>
    </location>
</feature>
<sequence length="1126" mass="117678">MIIQNYQINFFMKRRILFILVLISLFSPFSKVSANELCSSSGYTVLTMNGIFTDKQGALDNKKNLERYFLPTYNNQKLTIDYVYNPTHLAGVGDLIDAVQQGLFDQKSDYDLVEMLNDASQKVTTQKLLLVAHSQGNFYANNFYDKVASVPGGVPSESIGVYGVGSPADRVAGGGKYLTSDTDSVIAAKVGRFLKILPPNIHIPLQSFDGNGHSFSNVYLQYKGTEIVSDIKNSLDKLKTNDVQDSQKPCIDPPKLSILHKVEGAVLFVADPLASFTKTVAVGTVVGAYRISLAIGNSIINTADFLASSVSSFAQSIFNNKKSLAINNTASVISATEQIVETETVKDFTPLPVVENIVPQVQINIPQVQVVEEKVEEVPIVAVETQILTQIVQTTPVVQVVSSNIYHGGGSRNVEPVIEEPPLPSDITSPIITIIGDNPIEVIKNNIYTDAGATALDDIDGSRVVDVTGTVDTAVVGTYIITYTVKDLSNNVATSTRTVHVVEAPLPPDILAPIITILGDNPASVSVGSVYTDAGATALDDVDGVITVSSSGSVNNWIAGVYTITYGAKDNANNTVTAVRTVNVVDAISEIALSFSDLNDNGIADSEEVDVVMDANRSLPAGEYRFNNLTISNNAVLTLAGDILSSNSFKGVKITAINLNINSGSSISADKKGYRAGTGPGASSEDSVGASYGGFSLRGEAFSTTYGSATKPIDLGSGGANPNYDFGGGAMRVVVSDTFTNDGIMSSNGGDASSGGSIFVTANNISGSGKFQANGGSLYAGGYFKSPGGGGRIAIYYQNYLFNGVIEAKGGCGSYNGWSASCGQNGTAFVLDNSTNNLYLNNVNSLWKFLVSDGPFSFNNIYISNGAKVISESGVNIKANNLFINGNSLFTFSDNQTLDVPNISIDGGATMTLFGSETITASTLTLAGNSIVTVIPEKILSLNIPNITIGEGSSISADRKGYKAGTGPGASSEDSVGASYGGFSVRGELFTTTYGSETEPTHFGSGGANSNYDFGGGAIRIVVSDILTNNGNISSNGGDAGSGGSVYVTANNVAGSGTFQANGGKLYASGYFKSPGGGGRVALYYKTSSFSGIVEAKGGCGSYDGWSRTCAGDGTVHIVDESILPQ</sequence>
<dbReference type="Pfam" id="PF16403">
    <property type="entry name" value="Bact_surface_Ig-like"/>
    <property type="match status" value="2"/>
</dbReference>
<proteinExistence type="predicted"/>
<dbReference type="InterPro" id="IPR032179">
    <property type="entry name" value="Cry22Aa_Ig-like"/>
</dbReference>
<accession>A0A1F6YJ04</accession>
<dbReference type="AlphaFoldDB" id="A0A1F6YJ04"/>
<evidence type="ECO:0000313" key="2">
    <source>
        <dbReference type="EMBL" id="OGJ06325.1"/>
    </source>
</evidence>